<evidence type="ECO:0000313" key="4">
    <source>
        <dbReference type="Proteomes" id="UP000606396"/>
    </source>
</evidence>
<feature type="domain" description="Bulb-type lectin" evidence="2">
    <location>
        <begin position="593"/>
        <end position="705"/>
    </location>
</feature>
<comment type="caution">
    <text evidence="3">The sequence shown here is derived from an EMBL/GenBank/DDBJ whole genome shotgun (WGS) entry which is preliminary data.</text>
</comment>
<evidence type="ECO:0000259" key="2">
    <source>
        <dbReference type="PROSITE" id="PS50927"/>
    </source>
</evidence>
<gene>
    <name evidence="3" type="ORF">H6G94_14960</name>
</gene>
<dbReference type="InterPro" id="IPR001480">
    <property type="entry name" value="Bulb-type_lectin_dom"/>
</dbReference>
<feature type="region of interest" description="Disordered" evidence="1">
    <location>
        <begin position="544"/>
        <end position="571"/>
    </location>
</feature>
<protein>
    <recommendedName>
        <fullName evidence="2">Bulb-type lectin domain-containing protein</fullName>
    </recommendedName>
</protein>
<evidence type="ECO:0000313" key="3">
    <source>
        <dbReference type="EMBL" id="MBD2612562.1"/>
    </source>
</evidence>
<proteinExistence type="predicted"/>
<dbReference type="CDD" id="cd22641">
    <property type="entry name" value="C24-like"/>
    <property type="match status" value="1"/>
</dbReference>
<dbReference type="SMART" id="SM00108">
    <property type="entry name" value="B_lectin"/>
    <property type="match status" value="1"/>
</dbReference>
<dbReference type="Gene3D" id="2.90.10.10">
    <property type="entry name" value="Bulb-type lectin domain"/>
    <property type="match status" value="2"/>
</dbReference>
<evidence type="ECO:0000256" key="1">
    <source>
        <dbReference type="SAM" id="MobiDB-lite"/>
    </source>
</evidence>
<dbReference type="EMBL" id="JACJTC010000010">
    <property type="protein sequence ID" value="MBD2612562.1"/>
    <property type="molecule type" value="Genomic_DNA"/>
</dbReference>
<accession>A0ABR8HB03</accession>
<dbReference type="SUPFAM" id="SSF51110">
    <property type="entry name" value="alpha-D-mannose-specific plant lectins"/>
    <property type="match status" value="1"/>
</dbReference>
<reference evidence="3 4" key="1">
    <citation type="journal article" date="2020" name="ISME J.">
        <title>Comparative genomics reveals insights into cyanobacterial evolution and habitat adaptation.</title>
        <authorList>
            <person name="Chen M.Y."/>
            <person name="Teng W.K."/>
            <person name="Zhao L."/>
            <person name="Hu C.X."/>
            <person name="Zhou Y.K."/>
            <person name="Han B.P."/>
            <person name="Song L.R."/>
            <person name="Shu W.S."/>
        </authorList>
    </citation>
    <scope>NUCLEOTIDE SEQUENCE [LARGE SCALE GENOMIC DNA]</scope>
    <source>
        <strain evidence="3 4">FACHB-252</strain>
    </source>
</reference>
<dbReference type="SUPFAM" id="SSF88874">
    <property type="entry name" value="Receptor-binding domain of short tail fibre protein gp12"/>
    <property type="match status" value="1"/>
</dbReference>
<keyword evidence="4" id="KW-1185">Reference proteome</keyword>
<sequence>MSETTHQEFSQQNPLSFALYNFHVREDRNLLYINDNPDELRFNLEIKNSFSETIKLSHTQSKPEAPDPNNYHIELKFRPNQLSPRSREKIDLSEDSKEGWSMSRPYENRDRTVSLFLLKRKDELVIEKEGTKLITLAGLGANSTDGARVTQLEINYKDFYFAQEKFDENANTERRVIDSQTQIIILTVLNYSGKRASSLTVTFAYAATLLNNGSNSEPLVLQIVNTGSDAITLNENSRFEITIDAQGDREEPWALAKKDEAIISKISIGKELILEKELSQKYWLIEEPKPDLEDPTWIIRPNFAWNQKDGEQDRVKQFTFKQNEDFFITISNFKSSLRPGIGNLYVAYYNLPGYMDGKRILNVTKTCITERKGGKDADGRIGINKYPDSKTQLDVKGKIASDFLEVKGDAVANSLTVNNTVSARKFEGEGAFVTGMIIMWSGAADGIPYGWALCDGTKGTPDLKGRFILSAGDEYALNQSGGSKQHNYKVKVLGHQLTQAEIPAHSHRYRVANRFDGRPDGGEDHGEGGYYWMDARNYKSGWGDSSEQHWDTSSVGNSNSHNHEATMQPQESDQMPPYYVLCFIMKIRMRDILATGSEDLILKRDDNKDIDWYAATGYTLIFQKDGNLVLYNIKSSSKEVVWATGTNGKAEKFTALKDGNFALFNSKNEPIWSTKTSGNNRLVLEESGNLVVYSQKSEIVFQTETTDGAKKTTEAAKNWQK</sequence>
<dbReference type="PROSITE" id="PS50927">
    <property type="entry name" value="BULB_LECTIN"/>
    <property type="match status" value="1"/>
</dbReference>
<dbReference type="CDD" id="cd00028">
    <property type="entry name" value="B_lectin"/>
    <property type="match status" value="1"/>
</dbReference>
<dbReference type="Proteomes" id="UP000606396">
    <property type="component" value="Unassembled WGS sequence"/>
</dbReference>
<feature type="compositionally biased region" description="Basic and acidic residues" evidence="1">
    <location>
        <begin position="85"/>
        <end position="98"/>
    </location>
</feature>
<feature type="compositionally biased region" description="Polar residues" evidence="1">
    <location>
        <begin position="551"/>
        <end position="571"/>
    </location>
</feature>
<dbReference type="InterPro" id="IPR036426">
    <property type="entry name" value="Bulb-type_lectin_dom_sf"/>
</dbReference>
<organism evidence="3 4">
    <name type="scientific">Nostoc punctiforme FACHB-252</name>
    <dbReference type="NCBI Taxonomy" id="1357509"/>
    <lineage>
        <taxon>Bacteria</taxon>
        <taxon>Bacillati</taxon>
        <taxon>Cyanobacteriota</taxon>
        <taxon>Cyanophyceae</taxon>
        <taxon>Nostocales</taxon>
        <taxon>Nostocaceae</taxon>
        <taxon>Nostoc</taxon>
    </lineage>
</organism>
<dbReference type="RefSeq" id="WP_190950058.1">
    <property type="nucleotide sequence ID" value="NZ_JACJTC010000010.1"/>
</dbReference>
<name>A0ABR8HB03_NOSPU</name>
<feature type="region of interest" description="Disordered" evidence="1">
    <location>
        <begin position="55"/>
        <end position="103"/>
    </location>
</feature>